<evidence type="ECO:0000259" key="1">
    <source>
        <dbReference type="Pfam" id="PF15248"/>
    </source>
</evidence>
<dbReference type="Proteomes" id="UP001364617">
    <property type="component" value="Unassembled WGS sequence"/>
</dbReference>
<dbReference type="InterPro" id="IPR038915">
    <property type="entry name" value="PRR29-like"/>
</dbReference>
<feature type="domain" description="DUF4587" evidence="1">
    <location>
        <begin position="151"/>
        <end position="220"/>
    </location>
</feature>
<comment type="caution">
    <text evidence="2">The sequence shown here is derived from an EMBL/GenBank/DDBJ whole genome shotgun (WGS) entry which is preliminary data.</text>
</comment>
<reference evidence="2 3" key="1">
    <citation type="submission" date="2024-02" db="EMBL/GenBank/DDBJ databases">
        <title>Chromosome-level genome assembly of the Eurasian Minnow (Phoxinus phoxinus).</title>
        <authorList>
            <person name="Oriowo T.O."/>
            <person name="Martin S."/>
            <person name="Stange M."/>
            <person name="Chrysostomakis Y."/>
            <person name="Brown T."/>
            <person name="Winkler S."/>
            <person name="Kukowka S."/>
            <person name="Myers E.W."/>
            <person name="Bohne A."/>
        </authorList>
    </citation>
    <scope>NUCLEOTIDE SEQUENCE [LARGE SCALE GENOMIC DNA]</scope>
    <source>
        <strain evidence="2">ZFMK-TIS-60720</strain>
        <tissue evidence="2">Whole Organism</tissue>
    </source>
</reference>
<accession>A0AAN9CYT4</accession>
<name>A0AAN9CYT4_9TELE</name>
<evidence type="ECO:0000313" key="2">
    <source>
        <dbReference type="EMBL" id="KAK7154979.1"/>
    </source>
</evidence>
<dbReference type="PANTHER" id="PTHR28604:SF2">
    <property type="entry name" value="RIKEN CDNA 2610028H24 GENE"/>
    <property type="match status" value="1"/>
</dbReference>
<keyword evidence="3" id="KW-1185">Reference proteome</keyword>
<gene>
    <name evidence="2" type="ORF">R3I93_009815</name>
</gene>
<dbReference type="Pfam" id="PF15248">
    <property type="entry name" value="DUF4587"/>
    <property type="match status" value="1"/>
</dbReference>
<dbReference type="EMBL" id="JAYKXH010000010">
    <property type="protein sequence ID" value="KAK7154979.1"/>
    <property type="molecule type" value="Genomic_DNA"/>
</dbReference>
<sequence length="279" mass="31170">MADLVDQITRLRLKMLEKRLENERNDNIEREGSALSTRSYDGQADALHSALRRKRNLLQRLREQHMMEDLGRPHTWGGSHRQYHYEPLLGPVPPIHLHQSAPPAPLPPLVPQPPRIIQHTVPQQPATIIQQLPQQQPLIAQIPPPQTFPYRSGSIKEDMVELMLMQNAQMHQIIMHNMMLKALPPMAVSPGGNTHHTASHSGQELYSTARGGDVHHHHHYGSHAPPLPPIGYTLWPSMMSAGQGGTYQPTMQHVIGPVTLPPLNSMGIDAVNSRTPLGL</sequence>
<dbReference type="PANTHER" id="PTHR28604">
    <property type="match status" value="1"/>
</dbReference>
<dbReference type="AlphaFoldDB" id="A0AAN9CYT4"/>
<organism evidence="2 3">
    <name type="scientific">Phoxinus phoxinus</name>
    <name type="common">Eurasian minnow</name>
    <dbReference type="NCBI Taxonomy" id="58324"/>
    <lineage>
        <taxon>Eukaryota</taxon>
        <taxon>Metazoa</taxon>
        <taxon>Chordata</taxon>
        <taxon>Craniata</taxon>
        <taxon>Vertebrata</taxon>
        <taxon>Euteleostomi</taxon>
        <taxon>Actinopterygii</taxon>
        <taxon>Neopterygii</taxon>
        <taxon>Teleostei</taxon>
        <taxon>Ostariophysi</taxon>
        <taxon>Cypriniformes</taxon>
        <taxon>Leuciscidae</taxon>
        <taxon>Phoxininae</taxon>
        <taxon>Phoxinus</taxon>
    </lineage>
</organism>
<evidence type="ECO:0000313" key="3">
    <source>
        <dbReference type="Proteomes" id="UP001364617"/>
    </source>
</evidence>
<protein>
    <recommendedName>
        <fullName evidence="1">DUF4587 domain-containing protein</fullName>
    </recommendedName>
</protein>
<dbReference type="InterPro" id="IPR027904">
    <property type="entry name" value="DUF4587"/>
</dbReference>
<proteinExistence type="predicted"/>